<keyword evidence="9" id="KW-1185">Reference proteome</keyword>
<evidence type="ECO:0000256" key="3">
    <source>
        <dbReference type="ARBA" id="ARBA00022759"/>
    </source>
</evidence>
<name>A0ABU0IUN4_9CAUL</name>
<dbReference type="PANTHER" id="PTHR33146:SF10">
    <property type="entry name" value="STRAND-SPECIFIC NUCLEASE, PUTATIVE-RELATED"/>
    <property type="match status" value="1"/>
</dbReference>
<evidence type="ECO:0000256" key="4">
    <source>
        <dbReference type="ARBA" id="ARBA00022801"/>
    </source>
</evidence>
<evidence type="ECO:0000256" key="5">
    <source>
        <dbReference type="ARBA" id="ARBA00023157"/>
    </source>
</evidence>
<feature type="signal peptide" evidence="7">
    <location>
        <begin position="1"/>
        <end position="23"/>
    </location>
</feature>
<keyword evidence="4" id="KW-0378">Hydrolase</keyword>
<feature type="chain" id="PRO_5045762950" description="S1/P1 Nuclease" evidence="7">
    <location>
        <begin position="24"/>
        <end position="318"/>
    </location>
</feature>
<comment type="caution">
    <text evidence="8">The sequence shown here is derived from an EMBL/GenBank/DDBJ whole genome shotgun (WGS) entry which is preliminary data.</text>
</comment>
<evidence type="ECO:0000256" key="2">
    <source>
        <dbReference type="ARBA" id="ARBA00022723"/>
    </source>
</evidence>
<evidence type="ECO:0000256" key="7">
    <source>
        <dbReference type="SAM" id="SignalP"/>
    </source>
</evidence>
<keyword evidence="7" id="KW-0732">Signal</keyword>
<dbReference type="InterPro" id="IPR003154">
    <property type="entry name" value="S1/P1nuclease"/>
</dbReference>
<dbReference type="Gene3D" id="1.10.575.10">
    <property type="entry name" value="P1 Nuclease"/>
    <property type="match status" value="1"/>
</dbReference>
<evidence type="ECO:0000256" key="6">
    <source>
        <dbReference type="ARBA" id="ARBA00023180"/>
    </source>
</evidence>
<dbReference type="PANTHER" id="PTHR33146">
    <property type="entry name" value="ENDONUCLEASE 4"/>
    <property type="match status" value="1"/>
</dbReference>
<gene>
    <name evidence="8" type="ORF">QO010_002632</name>
</gene>
<dbReference type="RefSeq" id="WP_307349798.1">
    <property type="nucleotide sequence ID" value="NZ_JAUSVS010000004.1"/>
</dbReference>
<dbReference type="CDD" id="cd11010">
    <property type="entry name" value="S1-P1_nuclease"/>
    <property type="match status" value="1"/>
</dbReference>
<proteinExistence type="predicted"/>
<accession>A0ABU0IUN4</accession>
<evidence type="ECO:0000313" key="9">
    <source>
        <dbReference type="Proteomes" id="UP001228905"/>
    </source>
</evidence>
<keyword evidence="2" id="KW-0479">Metal-binding</keyword>
<dbReference type="Pfam" id="PF02265">
    <property type="entry name" value="S1-P1_nuclease"/>
    <property type="match status" value="1"/>
</dbReference>
<keyword evidence="5" id="KW-1015">Disulfide bond</keyword>
<organism evidence="8 9">
    <name type="scientific">Caulobacter ginsengisoli</name>
    <dbReference type="NCBI Taxonomy" id="400775"/>
    <lineage>
        <taxon>Bacteria</taxon>
        <taxon>Pseudomonadati</taxon>
        <taxon>Pseudomonadota</taxon>
        <taxon>Alphaproteobacteria</taxon>
        <taxon>Caulobacterales</taxon>
        <taxon>Caulobacteraceae</taxon>
        <taxon>Caulobacter</taxon>
    </lineage>
</organism>
<dbReference type="Proteomes" id="UP001228905">
    <property type="component" value="Unassembled WGS sequence"/>
</dbReference>
<dbReference type="InterPro" id="IPR008947">
    <property type="entry name" value="PLipase_C/P1_nuclease_dom_sf"/>
</dbReference>
<evidence type="ECO:0000313" key="8">
    <source>
        <dbReference type="EMBL" id="MDQ0464848.1"/>
    </source>
</evidence>
<protein>
    <recommendedName>
        <fullName evidence="10">S1/P1 Nuclease</fullName>
    </recommendedName>
</protein>
<dbReference type="EMBL" id="JAUSVS010000004">
    <property type="protein sequence ID" value="MDQ0464848.1"/>
    <property type="molecule type" value="Genomic_DNA"/>
</dbReference>
<dbReference type="SUPFAM" id="SSF48537">
    <property type="entry name" value="Phospholipase C/P1 nuclease"/>
    <property type="match status" value="1"/>
</dbReference>
<keyword evidence="6" id="KW-0325">Glycoprotein</keyword>
<keyword evidence="3" id="KW-0255">Endonuclease</keyword>
<sequence length="318" mass="34035">MRKLILAATAALALAAAATPAAAWNGRGHMLVAAVAWDNMTPEARAEAGRLLKLNPAYATWTAGVPASKRDQVAFIKASAWPDDVRGSYTMDGYVPVEPIASQNLGYSDRYVHGYWHFADAPYAPTGAAVPTPPEVNAVSRIKVFSDALTASDSDDVRSYDLTWLIHLVGDIHQPLHSTTRYLADNKGDSGGNFVKVCFQACAVKDADNLHSIWDNALGKPRDIDSVLDTAEGLAKAPDALAAIGDPDVWFQESADLARSTGYVDPVENGTGPYVLTASYRNRVVSVAQKRIELAGVRLANLLNARLVKAPAQVAQPQ</sequence>
<evidence type="ECO:0008006" key="10">
    <source>
        <dbReference type="Google" id="ProtNLM"/>
    </source>
</evidence>
<evidence type="ECO:0000256" key="1">
    <source>
        <dbReference type="ARBA" id="ARBA00022722"/>
    </source>
</evidence>
<reference evidence="8 9" key="1">
    <citation type="submission" date="2023-07" db="EMBL/GenBank/DDBJ databases">
        <title>Genomic Encyclopedia of Type Strains, Phase IV (KMG-IV): sequencing the most valuable type-strain genomes for metagenomic binning, comparative biology and taxonomic classification.</title>
        <authorList>
            <person name="Goeker M."/>
        </authorList>
    </citation>
    <scope>NUCLEOTIDE SEQUENCE [LARGE SCALE GENOMIC DNA]</scope>
    <source>
        <strain evidence="8 9">DSM 18695</strain>
    </source>
</reference>
<keyword evidence="1" id="KW-0540">Nuclease</keyword>